<gene>
    <name evidence="2" type="ORF">Psuf_092540</name>
</gene>
<name>A0A6F8Z1H2_9ACTN</name>
<sequence>MGPESIERVNQWKIRLGEPVSASVSRTEAPASINAGHLVLVSDRGPVEFADRAGQLVPRPRASSVTALLSGVARARPERTTWVAPTAAQLDAQASRRGLFPRLTASLGYEYAPLPVGENEYRGYYDDVGVGILWSILHGIEDQIPVIYSRDDPAGSLSPYRAVNRGLAESVTRIAHEGAVVAIHDYQLMLAPAMVRIRRPDTRIIHFSHTPFPTPRSLFALPPAMARALVGGMLGADLLGFQRARWARRFLDCCARLGADVDHDLGRIRHRGRSTWVRCYPTPMDVPGLVTRSRSEGAGRWALRMRHGDPRRVVARVDRLDPAKNAVRGFQAFGLLLDQDPALAASVRFVACFLPSRERIADYRRYAEQTWAAVDRINTRHPDGITAHYGDDHERALGLLRAYDVLLVNSVADGLNAVALEGPVVNDHHGAVVLSGETGAADVLAGAVPLAEPRDVDATAAALRAALDLTPGERQVRARTMAAAVAALKPAEWFEHQLSDVEAVAAAGAPCCPL</sequence>
<accession>A0A6F8Z1H2</accession>
<dbReference type="InterPro" id="IPR001830">
    <property type="entry name" value="Glyco_trans_20"/>
</dbReference>
<dbReference type="Pfam" id="PF00982">
    <property type="entry name" value="Glyco_transf_20"/>
    <property type="match status" value="1"/>
</dbReference>
<reference evidence="2 3" key="1">
    <citation type="submission" date="2020-03" db="EMBL/GenBank/DDBJ databases">
        <title>Whole genome shotgun sequence of Phytohabitans suffuscus NBRC 105367.</title>
        <authorList>
            <person name="Komaki H."/>
            <person name="Tamura T."/>
        </authorList>
    </citation>
    <scope>NUCLEOTIDE SEQUENCE [LARGE SCALE GENOMIC DNA]</scope>
    <source>
        <strain evidence="2 3">NBRC 105367</strain>
    </source>
</reference>
<keyword evidence="3" id="KW-1185">Reference proteome</keyword>
<dbReference type="AlphaFoldDB" id="A0A6F8Z1H2"/>
<comment type="similarity">
    <text evidence="1">Belongs to the glycosyltransferase 20 family.</text>
</comment>
<dbReference type="SUPFAM" id="SSF53756">
    <property type="entry name" value="UDP-Glycosyltransferase/glycogen phosphorylase"/>
    <property type="match status" value="1"/>
</dbReference>
<reference evidence="2 3" key="2">
    <citation type="submission" date="2020-03" db="EMBL/GenBank/DDBJ databases">
        <authorList>
            <person name="Ichikawa N."/>
            <person name="Kimura A."/>
            <person name="Kitahashi Y."/>
            <person name="Uohara A."/>
        </authorList>
    </citation>
    <scope>NUCLEOTIDE SEQUENCE [LARGE SCALE GENOMIC DNA]</scope>
    <source>
        <strain evidence="2 3">NBRC 105367</strain>
    </source>
</reference>
<protein>
    <submittedName>
        <fullName evidence="2">Trehalose-6-phosphate synthase</fullName>
    </submittedName>
</protein>
<dbReference type="GO" id="GO:0003825">
    <property type="term" value="F:alpha,alpha-trehalose-phosphate synthase (UDP-forming) activity"/>
    <property type="evidence" value="ECO:0007669"/>
    <property type="project" value="TreeGrafter"/>
</dbReference>
<organism evidence="2 3">
    <name type="scientific">Phytohabitans suffuscus</name>
    <dbReference type="NCBI Taxonomy" id="624315"/>
    <lineage>
        <taxon>Bacteria</taxon>
        <taxon>Bacillati</taxon>
        <taxon>Actinomycetota</taxon>
        <taxon>Actinomycetes</taxon>
        <taxon>Micromonosporales</taxon>
        <taxon>Micromonosporaceae</taxon>
    </lineage>
</organism>
<dbReference type="KEGG" id="psuu:Psuf_092540"/>
<dbReference type="Gene3D" id="3.40.50.2000">
    <property type="entry name" value="Glycogen Phosphorylase B"/>
    <property type="match status" value="2"/>
</dbReference>
<dbReference type="EMBL" id="AP022871">
    <property type="protein sequence ID" value="BCB91941.1"/>
    <property type="molecule type" value="Genomic_DNA"/>
</dbReference>
<evidence type="ECO:0000256" key="1">
    <source>
        <dbReference type="ARBA" id="ARBA00008799"/>
    </source>
</evidence>
<dbReference type="PANTHER" id="PTHR10788:SF106">
    <property type="entry name" value="BCDNA.GH08860"/>
    <property type="match status" value="1"/>
</dbReference>
<proteinExistence type="inferred from homology"/>
<evidence type="ECO:0000313" key="2">
    <source>
        <dbReference type="EMBL" id="BCB91941.1"/>
    </source>
</evidence>
<evidence type="ECO:0000313" key="3">
    <source>
        <dbReference type="Proteomes" id="UP000503011"/>
    </source>
</evidence>
<dbReference type="Proteomes" id="UP000503011">
    <property type="component" value="Chromosome"/>
</dbReference>
<dbReference type="PANTHER" id="PTHR10788">
    <property type="entry name" value="TREHALOSE-6-PHOSPHATE SYNTHASE"/>
    <property type="match status" value="1"/>
</dbReference>
<dbReference type="GO" id="GO:0005992">
    <property type="term" value="P:trehalose biosynthetic process"/>
    <property type="evidence" value="ECO:0007669"/>
    <property type="project" value="InterPro"/>
</dbReference>